<feature type="region of interest" description="Disordered" evidence="1">
    <location>
        <begin position="1"/>
        <end position="23"/>
    </location>
</feature>
<dbReference type="GeneID" id="63840409"/>
<sequence>MSSSSSSSSSLSSSSSSQKPPSLSPFAECVVLATLHGRCMTYRRSYTTKESHGGGGGGGGSMDMGEASGGDDFWNRQRWLASAVERRLQTLEGAGSVHVGNDPMLFLVHMLAHSAVIKLCHMVQGAVSSASHTVEQLHAAAAFEQEASSAAAEMVRLAKQIPSFGYFKAHPFLPDLLACAASYLTSRSGNAAFSRDGGAQQLLRVLGDMEGINILARGYFQGLRLDT</sequence>
<name>A0A9P4Y2Q5_CRYP1</name>
<protein>
    <submittedName>
        <fullName evidence="2">Uncharacterized protein</fullName>
    </submittedName>
</protein>
<feature type="region of interest" description="Disordered" evidence="1">
    <location>
        <begin position="47"/>
        <end position="67"/>
    </location>
</feature>
<dbReference type="RefSeq" id="XP_040776243.1">
    <property type="nucleotide sequence ID" value="XM_040923280.1"/>
</dbReference>
<keyword evidence="3" id="KW-1185">Reference proteome</keyword>
<reference evidence="2" key="1">
    <citation type="journal article" date="2020" name="Phytopathology">
        <title>Genome sequence of the chestnut blight fungus Cryphonectria parasitica EP155: A fundamental resource for an archetypical invasive plant pathogen.</title>
        <authorList>
            <person name="Crouch J.A."/>
            <person name="Dawe A."/>
            <person name="Aerts A."/>
            <person name="Barry K."/>
            <person name="Churchill A.C.L."/>
            <person name="Grimwood J."/>
            <person name="Hillman B."/>
            <person name="Milgroom M.G."/>
            <person name="Pangilinan J."/>
            <person name="Smith M."/>
            <person name="Salamov A."/>
            <person name="Schmutz J."/>
            <person name="Yadav J."/>
            <person name="Grigoriev I.V."/>
            <person name="Nuss D."/>
        </authorList>
    </citation>
    <scope>NUCLEOTIDE SEQUENCE</scope>
    <source>
        <strain evidence="2">EP155</strain>
    </source>
</reference>
<gene>
    <name evidence="2" type="ORF">M406DRAFT_355858</name>
</gene>
<dbReference type="OrthoDB" id="5241750at2759"/>
<proteinExistence type="predicted"/>
<feature type="compositionally biased region" description="Gly residues" evidence="1">
    <location>
        <begin position="53"/>
        <end position="62"/>
    </location>
</feature>
<dbReference type="AlphaFoldDB" id="A0A9P4Y2Q5"/>
<organism evidence="2 3">
    <name type="scientific">Cryphonectria parasitica (strain ATCC 38755 / EP155)</name>
    <dbReference type="NCBI Taxonomy" id="660469"/>
    <lineage>
        <taxon>Eukaryota</taxon>
        <taxon>Fungi</taxon>
        <taxon>Dikarya</taxon>
        <taxon>Ascomycota</taxon>
        <taxon>Pezizomycotina</taxon>
        <taxon>Sordariomycetes</taxon>
        <taxon>Sordariomycetidae</taxon>
        <taxon>Diaporthales</taxon>
        <taxon>Cryphonectriaceae</taxon>
        <taxon>Cryphonectria-Endothia species complex</taxon>
        <taxon>Cryphonectria</taxon>
    </lineage>
</organism>
<dbReference type="Proteomes" id="UP000803844">
    <property type="component" value="Unassembled WGS sequence"/>
</dbReference>
<evidence type="ECO:0000313" key="3">
    <source>
        <dbReference type="Proteomes" id="UP000803844"/>
    </source>
</evidence>
<comment type="caution">
    <text evidence="2">The sequence shown here is derived from an EMBL/GenBank/DDBJ whole genome shotgun (WGS) entry which is preliminary data.</text>
</comment>
<evidence type="ECO:0000313" key="2">
    <source>
        <dbReference type="EMBL" id="KAF3765282.1"/>
    </source>
</evidence>
<evidence type="ECO:0000256" key="1">
    <source>
        <dbReference type="SAM" id="MobiDB-lite"/>
    </source>
</evidence>
<accession>A0A9P4Y2Q5</accession>
<dbReference type="EMBL" id="MU032347">
    <property type="protein sequence ID" value="KAF3765282.1"/>
    <property type="molecule type" value="Genomic_DNA"/>
</dbReference>